<feature type="region of interest" description="Disordered" evidence="1">
    <location>
        <begin position="1"/>
        <end position="72"/>
    </location>
</feature>
<organism evidence="2 3">
    <name type="scientific">Parnassius apollo</name>
    <name type="common">Apollo butterfly</name>
    <name type="synonym">Papilio apollo</name>
    <dbReference type="NCBI Taxonomy" id="110799"/>
    <lineage>
        <taxon>Eukaryota</taxon>
        <taxon>Metazoa</taxon>
        <taxon>Ecdysozoa</taxon>
        <taxon>Arthropoda</taxon>
        <taxon>Hexapoda</taxon>
        <taxon>Insecta</taxon>
        <taxon>Pterygota</taxon>
        <taxon>Neoptera</taxon>
        <taxon>Endopterygota</taxon>
        <taxon>Lepidoptera</taxon>
        <taxon>Glossata</taxon>
        <taxon>Ditrysia</taxon>
        <taxon>Papilionoidea</taxon>
        <taxon>Papilionidae</taxon>
        <taxon>Parnassiinae</taxon>
        <taxon>Parnassini</taxon>
        <taxon>Parnassius</taxon>
        <taxon>Parnassius</taxon>
    </lineage>
</organism>
<feature type="compositionally biased region" description="Acidic residues" evidence="1">
    <location>
        <begin position="41"/>
        <end position="53"/>
    </location>
</feature>
<accession>A0A8S3WSN7</accession>
<evidence type="ECO:0000313" key="3">
    <source>
        <dbReference type="Proteomes" id="UP000691718"/>
    </source>
</evidence>
<evidence type="ECO:0000256" key="1">
    <source>
        <dbReference type="SAM" id="MobiDB-lite"/>
    </source>
</evidence>
<feature type="compositionally biased region" description="Basic and acidic residues" evidence="1">
    <location>
        <begin position="1"/>
        <end position="10"/>
    </location>
</feature>
<keyword evidence="3" id="KW-1185">Reference proteome</keyword>
<dbReference type="AlphaFoldDB" id="A0A8S3WSN7"/>
<gene>
    <name evidence="2" type="ORF">PAPOLLO_LOCUS9951</name>
</gene>
<sequence>MSSERKKPANDDSLVPEKPPKLRKQNRRLEDKEIGENLINESDDNCSNFDDDIGDRGGKGWIPHPTGHEVLE</sequence>
<comment type="caution">
    <text evidence="2">The sequence shown here is derived from an EMBL/GenBank/DDBJ whole genome shotgun (WGS) entry which is preliminary data.</text>
</comment>
<dbReference type="Proteomes" id="UP000691718">
    <property type="component" value="Unassembled WGS sequence"/>
</dbReference>
<reference evidence="2" key="1">
    <citation type="submission" date="2021-04" db="EMBL/GenBank/DDBJ databases">
        <authorList>
            <person name="Tunstrom K."/>
        </authorList>
    </citation>
    <scope>NUCLEOTIDE SEQUENCE</scope>
</reference>
<protein>
    <submittedName>
        <fullName evidence="2">(apollo) hypothetical protein</fullName>
    </submittedName>
</protein>
<dbReference type="EMBL" id="CAJQZP010000693">
    <property type="protein sequence ID" value="CAG4979593.1"/>
    <property type="molecule type" value="Genomic_DNA"/>
</dbReference>
<dbReference type="OrthoDB" id="7373887at2759"/>
<name>A0A8S3WSN7_PARAO</name>
<evidence type="ECO:0000313" key="2">
    <source>
        <dbReference type="EMBL" id="CAG4979593.1"/>
    </source>
</evidence>
<proteinExistence type="predicted"/>